<dbReference type="EMBL" id="CAKOGL010000007">
    <property type="protein sequence ID" value="CAH2088900.1"/>
    <property type="molecule type" value="Genomic_DNA"/>
</dbReference>
<gene>
    <name evidence="1" type="ORF">EEDITHA_LOCUS5014</name>
</gene>
<reference evidence="1" key="1">
    <citation type="submission" date="2022-03" db="EMBL/GenBank/DDBJ databases">
        <authorList>
            <person name="Tunstrom K."/>
        </authorList>
    </citation>
    <scope>NUCLEOTIDE SEQUENCE</scope>
</reference>
<accession>A0AAU9TNZ8</accession>
<dbReference type="AlphaFoldDB" id="A0AAU9TNZ8"/>
<name>A0AAU9TNZ8_EUPED</name>
<comment type="caution">
    <text evidence="1">The sequence shown here is derived from an EMBL/GenBank/DDBJ whole genome shotgun (WGS) entry which is preliminary data.</text>
</comment>
<proteinExistence type="predicted"/>
<keyword evidence="2" id="KW-1185">Reference proteome</keyword>
<evidence type="ECO:0000313" key="2">
    <source>
        <dbReference type="Proteomes" id="UP001153954"/>
    </source>
</evidence>
<dbReference type="Proteomes" id="UP001153954">
    <property type="component" value="Unassembled WGS sequence"/>
</dbReference>
<protein>
    <submittedName>
        <fullName evidence="1">Uncharacterized protein</fullName>
    </submittedName>
</protein>
<organism evidence="1 2">
    <name type="scientific">Euphydryas editha</name>
    <name type="common">Edith's checkerspot</name>
    <dbReference type="NCBI Taxonomy" id="104508"/>
    <lineage>
        <taxon>Eukaryota</taxon>
        <taxon>Metazoa</taxon>
        <taxon>Ecdysozoa</taxon>
        <taxon>Arthropoda</taxon>
        <taxon>Hexapoda</taxon>
        <taxon>Insecta</taxon>
        <taxon>Pterygota</taxon>
        <taxon>Neoptera</taxon>
        <taxon>Endopterygota</taxon>
        <taxon>Lepidoptera</taxon>
        <taxon>Glossata</taxon>
        <taxon>Ditrysia</taxon>
        <taxon>Papilionoidea</taxon>
        <taxon>Nymphalidae</taxon>
        <taxon>Nymphalinae</taxon>
        <taxon>Euphydryas</taxon>
    </lineage>
</organism>
<evidence type="ECO:0000313" key="1">
    <source>
        <dbReference type="EMBL" id="CAH2088900.1"/>
    </source>
</evidence>
<sequence length="58" mass="6596">MAYTEALVSTFGRRIVGCCAYVMTVVWYLGWARHETNIISAPAQFLDVIVVRDLDDEE</sequence>